<dbReference type="InterPro" id="IPR009003">
    <property type="entry name" value="Peptidase_S1_PA"/>
</dbReference>
<name>A0A6M5YBE0_9BACT</name>
<dbReference type="EMBL" id="CP053435">
    <property type="protein sequence ID" value="QJW90610.1"/>
    <property type="molecule type" value="Genomic_DNA"/>
</dbReference>
<sequence>MNVWLWIGCICLSTAARPQSVKPLDLQREEVFDYIYKLKVKNNRGQESVLTGFKPAGYAGILTALHGLTLSSNPAITAIRYADASGRSEKIYKKVTLTHVDIANDVAFLSCPELSAKEGLPFSRRPILMGGKTLRIFGFPQINSLKGRERRIDTPPVMVLQDILSDPAKSQLSRRNSPALSTRVLQLEPASIYKGDSGGPILNEFNEVVGVANGGFFNNSGDKITAWAVLISGVPQAPVEVDNRAFRQLVENNVQELMSDWSVAQHRDQYDKETPVFTIGGVLSKPFSIGANGLHIDTDLKNLSGAFDAYAEVKLVNNLMLGGYASSNYLQYRIIRQFDQNIPLQGESAMATRRLVDLYGVQTSLLFNRGLLHQAYVGGGGLYLGNTTEQRQLLNNYRLFIGYRVYLGLKRTFGFEFRAMQLTQNEARDEWQPVLGNATIIHTVKPLTSYYVCAGLTYSVYNRK</sequence>
<accession>A0A6M5YBE0</accession>
<protein>
    <submittedName>
        <fullName evidence="1">Trypsin-like peptidase domain-containing protein</fullName>
    </submittedName>
</protein>
<dbReference type="KEGG" id="stae:HNV11_15070"/>
<dbReference type="AlphaFoldDB" id="A0A6M5YBE0"/>
<dbReference type="RefSeq" id="WP_171740454.1">
    <property type="nucleotide sequence ID" value="NZ_CP053435.1"/>
</dbReference>
<keyword evidence="2" id="KW-1185">Reference proteome</keyword>
<dbReference type="Pfam" id="PF13365">
    <property type="entry name" value="Trypsin_2"/>
    <property type="match status" value="1"/>
</dbReference>
<organism evidence="1 2">
    <name type="scientific">Spirosoma taeanense</name>
    <dbReference type="NCBI Taxonomy" id="2735870"/>
    <lineage>
        <taxon>Bacteria</taxon>
        <taxon>Pseudomonadati</taxon>
        <taxon>Bacteroidota</taxon>
        <taxon>Cytophagia</taxon>
        <taxon>Cytophagales</taxon>
        <taxon>Cytophagaceae</taxon>
        <taxon>Spirosoma</taxon>
    </lineage>
</organism>
<dbReference type="SUPFAM" id="SSF50494">
    <property type="entry name" value="Trypsin-like serine proteases"/>
    <property type="match status" value="1"/>
</dbReference>
<gene>
    <name evidence="1" type="ORF">HNV11_15070</name>
</gene>
<dbReference type="Proteomes" id="UP000502756">
    <property type="component" value="Chromosome"/>
</dbReference>
<evidence type="ECO:0000313" key="2">
    <source>
        <dbReference type="Proteomes" id="UP000502756"/>
    </source>
</evidence>
<proteinExistence type="predicted"/>
<reference evidence="1 2" key="1">
    <citation type="submission" date="2020-05" db="EMBL/GenBank/DDBJ databases">
        <title>Genome sequencing of Spirosoma sp. TS118.</title>
        <authorList>
            <person name="Lee J.-H."/>
            <person name="Jeong S."/>
            <person name="Zhao L."/>
            <person name="Jung J.-H."/>
            <person name="Kim M.-K."/>
            <person name="Lim S."/>
        </authorList>
    </citation>
    <scope>NUCLEOTIDE SEQUENCE [LARGE SCALE GENOMIC DNA]</scope>
    <source>
        <strain evidence="1 2">TS118</strain>
    </source>
</reference>
<dbReference type="InterPro" id="IPR043504">
    <property type="entry name" value="Peptidase_S1_PA_chymotrypsin"/>
</dbReference>
<dbReference type="Gene3D" id="2.40.10.10">
    <property type="entry name" value="Trypsin-like serine proteases"/>
    <property type="match status" value="1"/>
</dbReference>
<evidence type="ECO:0000313" key="1">
    <source>
        <dbReference type="EMBL" id="QJW90610.1"/>
    </source>
</evidence>